<dbReference type="EMBL" id="BJLR01000029">
    <property type="protein sequence ID" value="GEA89097.1"/>
    <property type="molecule type" value="Genomic_DNA"/>
</dbReference>
<dbReference type="Pfam" id="PF12770">
    <property type="entry name" value="CHAT"/>
    <property type="match status" value="1"/>
</dbReference>
<keyword evidence="3" id="KW-1185">Reference proteome</keyword>
<accession>A0A4Y3KYY5</accession>
<dbReference type="InterPro" id="IPR011990">
    <property type="entry name" value="TPR-like_helical_dom_sf"/>
</dbReference>
<sequence>MTELRVDADEALRLAGVDPAAAVLLAGDVAPAARAARAWAAACVAERALGVAAMQQSRLDDALAHLRAAVRAGRRAADARLTGEARMSLASALMLRGRPRQSAQEIGRALADLDGVAAARALTQRAAISQELGRLDDAFDDLRRALPVLRRAGDVQWATRALSNRGLLHTARREFAAAEADLVAAGRLCTEHGLRLPGAIVAHNLGWVHAQRGDVPAALRHLASAEAAFTGLGLASGSILTDRAELLLSVRLVDEARATAEAAVAADERDGRRNHLPEARLLLSTIALVQGDAEQARAAAETAMHDFGRMGRTEWTTLARYARVQALVEADRAVTPAQVRRVAEALAQSGWAVPALEARILAARLALRRGDAAGARRDLAEAGRARRAGPADARARAWLAEAMLREQTGNRHGAVAALRAGLRVVEDHRATLGATELRAHVTVHRGAIARMGLRLALEDRDARHVLWWAECNRATATLLRRAHPPEDAALADLLARLRATMTAIEERRTAGVTASAAVAQQVGLERTIRDRCRELPGRDGDVPVRPRPVPELQHALRGAALVEYVEHDGRLLAVTVTAGHVRLHALATVEEVRAQVELVGFALRRLAAGTARPASLAAAETVLARAGDRLDALLALPLRGALGDRPLVVVPVGVLQQVPWSVLPSCRGRAVSVSPSATLWHAAAGRSAPGDGRVVVVAGPGLPGARAEADAVAAEYPGARVLVGPDAAAGPVAAAIDGAALVHLAAHGRLRSDNPMFSALTLADGPFTVHDLERVPRAPHHVVLAACDTARSEVVGGGEILGFTAALLAGGTATLVAPVVPVADAQTVTLVVAYHRELGRGRTPAEALAHAQLALAGSDEQSRAAAAGFVVLGHGDRPGSGPTGPPRVPGVDVTLPRHADLAAATPVAAGLPG</sequence>
<evidence type="ECO:0000313" key="2">
    <source>
        <dbReference type="EMBL" id="GEA89097.1"/>
    </source>
</evidence>
<dbReference type="SUPFAM" id="SSF48452">
    <property type="entry name" value="TPR-like"/>
    <property type="match status" value="2"/>
</dbReference>
<organism evidence="2 3">
    <name type="scientific">Cellulomonas cellasea</name>
    <dbReference type="NCBI Taxonomy" id="43670"/>
    <lineage>
        <taxon>Bacteria</taxon>
        <taxon>Bacillati</taxon>
        <taxon>Actinomycetota</taxon>
        <taxon>Actinomycetes</taxon>
        <taxon>Micrococcales</taxon>
        <taxon>Cellulomonadaceae</taxon>
        <taxon>Cellulomonas</taxon>
    </lineage>
</organism>
<proteinExistence type="predicted"/>
<reference evidence="2" key="1">
    <citation type="submission" date="2019-06" db="EMBL/GenBank/DDBJ databases">
        <title>Whole genome shotgun sequence of Cellulomonas cellasea NBRC 3753.</title>
        <authorList>
            <person name="Hosoyama A."/>
            <person name="Uohara A."/>
            <person name="Ohji S."/>
            <person name="Ichikawa N."/>
        </authorList>
    </citation>
    <scope>NUCLEOTIDE SEQUENCE [LARGE SCALE GENOMIC DNA]</scope>
    <source>
        <strain evidence="2">NBRC 3753</strain>
    </source>
</reference>
<evidence type="ECO:0000313" key="3">
    <source>
        <dbReference type="Proteomes" id="UP000317046"/>
    </source>
</evidence>
<gene>
    <name evidence="2" type="ORF">CCE01nite_30460</name>
</gene>
<dbReference type="RefSeq" id="WP_141372644.1">
    <property type="nucleotide sequence ID" value="NZ_BJLR01000029.1"/>
</dbReference>
<dbReference type="InterPro" id="IPR019734">
    <property type="entry name" value="TPR_rpt"/>
</dbReference>
<comment type="caution">
    <text evidence="2">The sequence shown here is derived from an EMBL/GenBank/DDBJ whole genome shotgun (WGS) entry which is preliminary data.</text>
</comment>
<evidence type="ECO:0000259" key="1">
    <source>
        <dbReference type="Pfam" id="PF12770"/>
    </source>
</evidence>
<dbReference type="Gene3D" id="1.25.40.10">
    <property type="entry name" value="Tetratricopeptide repeat domain"/>
    <property type="match status" value="2"/>
</dbReference>
<protein>
    <submittedName>
        <fullName evidence="2">CHAT domain-containing protein</fullName>
    </submittedName>
</protein>
<feature type="domain" description="CHAT" evidence="1">
    <location>
        <begin position="627"/>
        <end position="861"/>
    </location>
</feature>
<name>A0A4Y3KYY5_9CELL</name>
<dbReference type="InterPro" id="IPR024983">
    <property type="entry name" value="CHAT_dom"/>
</dbReference>
<dbReference type="SMART" id="SM00028">
    <property type="entry name" value="TPR"/>
    <property type="match status" value="6"/>
</dbReference>
<dbReference type="AlphaFoldDB" id="A0A4Y3KYY5"/>
<dbReference type="Proteomes" id="UP000317046">
    <property type="component" value="Unassembled WGS sequence"/>
</dbReference>